<feature type="domain" description="C2H2-type" evidence="11">
    <location>
        <begin position="429"/>
        <end position="452"/>
    </location>
</feature>
<evidence type="ECO:0000256" key="5">
    <source>
        <dbReference type="ARBA" id="ARBA00022833"/>
    </source>
</evidence>
<dbReference type="GO" id="GO:0005634">
    <property type="term" value="C:nucleus"/>
    <property type="evidence" value="ECO:0007669"/>
    <property type="project" value="UniProtKB-SubCell"/>
</dbReference>
<keyword evidence="8" id="KW-0539">Nucleus</keyword>
<feature type="region of interest" description="Disordered" evidence="10">
    <location>
        <begin position="1424"/>
        <end position="1535"/>
    </location>
</feature>
<keyword evidence="2" id="KW-0479">Metal-binding</keyword>
<evidence type="ECO:0000256" key="1">
    <source>
        <dbReference type="ARBA" id="ARBA00004123"/>
    </source>
</evidence>
<evidence type="ECO:0000256" key="3">
    <source>
        <dbReference type="ARBA" id="ARBA00022737"/>
    </source>
</evidence>
<name>A0A8B7ZJW5_ACAPL</name>
<dbReference type="PROSITE" id="PS50157">
    <property type="entry name" value="ZINC_FINGER_C2H2_2"/>
    <property type="match status" value="7"/>
</dbReference>
<dbReference type="KEGG" id="aplc:110987410"/>
<evidence type="ECO:0000256" key="10">
    <source>
        <dbReference type="SAM" id="MobiDB-lite"/>
    </source>
</evidence>
<dbReference type="OrthoDB" id="10042249at2759"/>
<evidence type="ECO:0000256" key="8">
    <source>
        <dbReference type="ARBA" id="ARBA00023242"/>
    </source>
</evidence>
<keyword evidence="7" id="KW-0804">Transcription</keyword>
<feature type="region of interest" description="Disordered" evidence="10">
    <location>
        <begin position="742"/>
        <end position="763"/>
    </location>
</feature>
<dbReference type="FunFam" id="3.30.160.60:FF:000083">
    <property type="entry name" value="Immunodeficiency virus type I enhancer binding protein 1"/>
    <property type="match status" value="1"/>
</dbReference>
<feature type="compositionally biased region" description="Basic and acidic residues" evidence="10">
    <location>
        <begin position="2773"/>
        <end position="2794"/>
    </location>
</feature>
<dbReference type="GO" id="GO:0000978">
    <property type="term" value="F:RNA polymerase II cis-regulatory region sequence-specific DNA binding"/>
    <property type="evidence" value="ECO:0007669"/>
    <property type="project" value="TreeGrafter"/>
</dbReference>
<dbReference type="PANTHER" id="PTHR45944">
    <property type="entry name" value="SCHNURRI, ISOFORM F"/>
    <property type="match status" value="1"/>
</dbReference>
<dbReference type="OMA" id="QRNALQW"/>
<feature type="compositionally biased region" description="Polar residues" evidence="10">
    <location>
        <begin position="618"/>
        <end position="633"/>
    </location>
</feature>
<evidence type="ECO:0000256" key="9">
    <source>
        <dbReference type="PROSITE-ProRule" id="PRU00042"/>
    </source>
</evidence>
<feature type="compositionally biased region" description="Basic and acidic residues" evidence="10">
    <location>
        <begin position="634"/>
        <end position="648"/>
    </location>
</feature>
<feature type="compositionally biased region" description="Acidic residues" evidence="10">
    <location>
        <begin position="2006"/>
        <end position="2032"/>
    </location>
</feature>
<keyword evidence="5" id="KW-0862">Zinc</keyword>
<feature type="compositionally biased region" description="Basic and acidic residues" evidence="10">
    <location>
        <begin position="164"/>
        <end position="179"/>
    </location>
</feature>
<accession>A0A8B7ZJW5</accession>
<feature type="domain" description="C2H2-type" evidence="11">
    <location>
        <begin position="2702"/>
        <end position="2731"/>
    </location>
</feature>
<feature type="region of interest" description="Disordered" evidence="10">
    <location>
        <begin position="1382"/>
        <end position="1403"/>
    </location>
</feature>
<feature type="compositionally biased region" description="Basic and acidic residues" evidence="10">
    <location>
        <begin position="519"/>
        <end position="534"/>
    </location>
</feature>
<dbReference type="PANTHER" id="PTHR45944:SF2">
    <property type="entry name" value="SCHNURRI, ISOFORM F"/>
    <property type="match status" value="1"/>
</dbReference>
<evidence type="ECO:0000259" key="11">
    <source>
        <dbReference type="PROSITE" id="PS50157"/>
    </source>
</evidence>
<protein>
    <submittedName>
        <fullName evidence="13">Zinc finger protein 40-like</fullName>
    </submittedName>
</protein>
<evidence type="ECO:0000256" key="2">
    <source>
        <dbReference type="ARBA" id="ARBA00022723"/>
    </source>
</evidence>
<feature type="region of interest" description="Disordered" evidence="10">
    <location>
        <begin position="360"/>
        <end position="398"/>
    </location>
</feature>
<feature type="compositionally biased region" description="Polar residues" evidence="10">
    <location>
        <begin position="87"/>
        <end position="107"/>
    </location>
</feature>
<feature type="region of interest" description="Disordered" evidence="10">
    <location>
        <begin position="556"/>
        <end position="580"/>
    </location>
</feature>
<feature type="region of interest" description="Disordered" evidence="10">
    <location>
        <begin position="793"/>
        <end position="821"/>
    </location>
</feature>
<feature type="compositionally biased region" description="Basic and acidic residues" evidence="10">
    <location>
        <begin position="14"/>
        <end position="23"/>
    </location>
</feature>
<feature type="compositionally biased region" description="Polar residues" evidence="10">
    <location>
        <begin position="1434"/>
        <end position="1457"/>
    </location>
</feature>
<feature type="compositionally biased region" description="Basic residues" evidence="10">
    <location>
        <begin position="52"/>
        <end position="63"/>
    </location>
</feature>
<dbReference type="GO" id="GO:0032502">
    <property type="term" value="P:developmental process"/>
    <property type="evidence" value="ECO:0007669"/>
    <property type="project" value="UniProtKB-ARBA"/>
</dbReference>
<evidence type="ECO:0000313" key="12">
    <source>
        <dbReference type="Proteomes" id="UP000694845"/>
    </source>
</evidence>
<keyword evidence="3" id="KW-0677">Repeat</keyword>
<feature type="compositionally biased region" description="Polar residues" evidence="10">
    <location>
        <begin position="37"/>
        <end position="47"/>
    </location>
</feature>
<feature type="compositionally biased region" description="Low complexity" evidence="10">
    <location>
        <begin position="2100"/>
        <end position="2111"/>
    </location>
</feature>
<feature type="region of interest" description="Disordered" evidence="10">
    <location>
        <begin position="79"/>
        <end position="114"/>
    </location>
</feature>
<feature type="region of interest" description="Disordered" evidence="10">
    <location>
        <begin position="158"/>
        <end position="231"/>
    </location>
</feature>
<dbReference type="SMART" id="SM00355">
    <property type="entry name" value="ZnF_C2H2"/>
    <property type="match status" value="7"/>
</dbReference>
<reference evidence="13" key="1">
    <citation type="submission" date="2025-08" db="UniProtKB">
        <authorList>
            <consortium name="RefSeq"/>
        </authorList>
    </citation>
    <scope>IDENTIFICATION</scope>
</reference>
<dbReference type="Gene3D" id="3.30.160.60">
    <property type="entry name" value="Classic Zinc Finger"/>
    <property type="match status" value="5"/>
</dbReference>
<dbReference type="InterPro" id="IPR036236">
    <property type="entry name" value="Znf_C2H2_sf"/>
</dbReference>
<feature type="region of interest" description="Disordered" evidence="10">
    <location>
        <begin position="475"/>
        <end position="541"/>
    </location>
</feature>
<feature type="region of interest" description="Disordered" evidence="10">
    <location>
        <begin position="604"/>
        <end position="654"/>
    </location>
</feature>
<gene>
    <name evidence="13" type="primary">LOC110987410</name>
</gene>
<dbReference type="GO" id="GO:0008270">
    <property type="term" value="F:zinc ion binding"/>
    <property type="evidence" value="ECO:0007669"/>
    <property type="project" value="UniProtKB-KW"/>
</dbReference>
<keyword evidence="4 9" id="KW-0863">Zinc-finger</keyword>
<feature type="domain" description="C2H2-type" evidence="11">
    <location>
        <begin position="1931"/>
        <end position="1958"/>
    </location>
</feature>
<dbReference type="InterPro" id="IPR013087">
    <property type="entry name" value="Znf_C2H2_type"/>
</dbReference>
<dbReference type="FunFam" id="3.30.160.60:FF:001151">
    <property type="entry name" value="zinc finger homeobox protein 3"/>
    <property type="match status" value="1"/>
</dbReference>
<feature type="compositionally biased region" description="Acidic residues" evidence="10">
    <location>
        <begin position="475"/>
        <end position="489"/>
    </location>
</feature>
<sequence>MPRQKQSKPKALKQQREEVEQLIRDGGTSDPKKQDSSVKSSRQSAVLSSAGKGKRRHRHKNAMKVKIVKRVRNKRITKALQAKASPVSENANASDRISCLNPNSNEKPVTELPEVDSQNVVTELGSEAASDSYVSDVDIFKDKYDMIKERSLKRATKVKQTVSDNDRAKGIEGSPKKGLESPNKAPVSSVKEPESHMQRSPTKFEASVEQISPKPRHSNLQRKSTERESGLFNRGSTLSYTKNIVKGRKRCVSEGMLTPQEALSKQQALEALLQITGVELHTMSKVPARLREETGPTMVTMTNSAPLASQTSLTDTNIGSMVKISESDKGVVKYQLLSDSLEEQGLKLVYTAPAIGQTNQEQMSYSAYRPRKNSTRSNASDSAEDPTAKDSQKCCKKPGRHVCQFCGRRCTKPSVLKKHIRSHTGERPYPCSPCGFSFKTKSNLYKHCKTHAHAIKAGLTPNSEDLAKLALPDLDEDDSEETESEDEITTCDATTCQMERTEKLSESIAPSHGGSTPRSETEPISKASQEERNTKPSNIPMLQVPRSLVAIPNIPQQQADSQSNQETVSRHSSWVPTQTSVLPTNTCNIKMDMPLLSTLLPTKSPKSTDIKLVDRPSSAPSVSAVTISKSNSSQKDRHVTSESRHDEEVVMSASGASSSQLLKSILPGELAGFRIDMETRRAIPVLNPQVGTPGAMPTANEASSNSGQLLIPLTGFNIVKSGGQYHVQIPVQGIPEDSLTMSLDGESGSVADDTNSSSSFTKSVSKESLQERIQLLISQNRAIVDNTVLESVKPRRTSASRRDSENNSPRVEMSVEPTNNVSAQEVRGVNPSGYHEVVNPQMRYRRNSLPEAQHSPSVSHGSMIAYPLPGEGNLLERVLKSQQQSTLKGTSVANKEIQLPTRDLPATKVDVPMQHTGNPRDNSNSIKDLLMQDRPHRLAQIAQHSPVQMPDDSPAGQGSPTMRFFPGSPWLLPQDGDSAMNQLRGTLQQHRATPHAHNLMCHSSCNVTEDVNVSQRISELRGTGRRRKYKSESDIIGDGIQAGPSSPKRRARKIKDIPSVVSPLATSSVQHQASSLTPSRTLTELQKGVGLKPVSPLGHFTSFPGHVSSLPYPLTSPSTHFTTYSTPLTPNSGYSTVHTSQTAGNTPGHMALVLNHMTPIQSHVPPIQSQVTTVRTPLIPVPSHMTSASGVLSLSSQTASVSSVLSPSSSHLMTHSPMQHYVGPLTSVSSLISSQPGQMMSSVVQSTCTYSLQGTPTHLPHQTAVHPSPVSSVYTQSQPVLSEVSVIQHTRMQGKSEPTNKELKLEVGQARDDAFTGYSWPYRYPVSTQSAGVPSPASQGLHLLAVASKTPDLPTYPLVGSQNQCFSLSERMQADKKNEQLISPLLNDPSRQCDKQKPSEETENAAPIAMQLLAAVAQSSSYAPRLSPRDFVSSKATSESKVIDQTQQDQPINSSPAAFQRDVEGTSVSNQEQLVQPVPSLPEMKQQREIISPKTVKVERNSASPKSPRCDARALRSDNSRQSPTTLPRVPASRHHLKLDLKSPLTSRMKSPGAADSQKSLLQIDPKSLLTPEALSIAESVMKLASPMKANTPITPVESARELGRLMAHAFHNAGGKVESLITSTQGTMMIGPIATPTPGSGSGSTQYFIIPSPSSSQPPSGFPGPNTLFSPSAVSTASSTLVSPLRSPLATSSITSQPQGHEAVVSTVASTPYKRVPPQKPDCQSSFDKQVLRQVKTNSALRQKMKFSKLSRSTARNFKITKTTFCCVKRPQPMYVQQGNNRKISMYSNWRPGGSCPNPLGISWKAHLALYDTSRNKKPRFYYVTTSISPPQGGIVTESAGWKPETVTKAVDSSTAEVQQRQAVSVCASKPSDIGSADKSMLELDALKAKEKKVKEISDHSEPNRIQIFSGGYKSNEDYVYVRGRGRGKYVCEECGIRCKKPSMLKKHIRTHTDMRPYQCQICNFAFKTKGNLTKHMKSKAHSKKCTKNGIPTADESCMEHQFSDADDEDTDSADGDTTDEEEDDEDDDDISETRSESAVPVSGIVPHRERYSSVPNIQDMPDSIDSQGRPLIWHQYHPGHSKKGQSETQDTRTRRDSLSSIPSSDSPKSGTAPKDEEKQPVKLSRSEVVGKLSRHLTNRHQQSLEKAQKASAAATGKFEDSKDQDSCTVFDISQLPPIHTSILLPQSVNPSNIIQPHGSKSDKQPPAPPVLDKYGHIVLTMSNSSASQYRLSTTIQDNLATRNKRGTSSGDIATHLSVPSPVQLSTTIDKQVTANVTPCHHSAEYFTSGSTFIQTQLHSPAASTESTSGTLSQKDHVSSFVRTPSSIPTVSISQADTNVPWAFTFPSHQEPPPIAKVPPGQSTLVVGVSPVHGISNREVFPNYAVSSDAQLVAGSSPRAYPTNFDLFPHLPRTVSPQFFHAFPDPSQPIASPSLNSSRPVLQSTSQTQRLFSPRSHPISVAPYPSSSEVTHSIPPPIFVEAVSDDEEEHSPRKRQKLDTEQNKIMVSGHVICGNASSSVPSWMSEPGSAIKQLLLARPSLIALPQESTKFPFSPFLPPSLASPKLSKSNSNLLSSSLQPPLVSPIVPSKMMQLPPTILSQVRSPTVQSSFSPRDEHQESPGPFVPPVARAKSQFQVVPPQSQMHCDRSPSVNQIPVEVAEELVSSPTHIGNHKCSSCSKIFMKPSQLRIHMRIHLEENAFSCPECMLSFPTRILLAKHERSEEHLSKVDAVELPSTSTESDPRPFKCKECQIAFRIPGHLAKHLRSRGHRMTLEREGKLSLPKEEQIGHEMSDVEQGDLVIDDSHQPSSPAGSSDKTDSASEGGDIDQLNSTST</sequence>
<feature type="compositionally biased region" description="Basic and acidic residues" evidence="10">
    <location>
        <begin position="1391"/>
        <end position="1400"/>
    </location>
</feature>
<feature type="domain" description="C2H2-type" evidence="11">
    <location>
        <begin position="2747"/>
        <end position="2771"/>
    </location>
</feature>
<dbReference type="Proteomes" id="UP000694845">
    <property type="component" value="Unplaced"/>
</dbReference>
<feature type="region of interest" description="Disordered" evidence="10">
    <location>
        <begin position="1"/>
        <end position="63"/>
    </location>
</feature>
<dbReference type="RefSeq" id="XP_022105814.1">
    <property type="nucleotide sequence ID" value="XM_022250122.1"/>
</dbReference>
<dbReference type="SUPFAM" id="SSF57667">
    <property type="entry name" value="beta-beta-alpha zinc fingers"/>
    <property type="match status" value="4"/>
</dbReference>
<feature type="region of interest" description="Disordered" evidence="10">
    <location>
        <begin position="2767"/>
        <end position="2836"/>
    </location>
</feature>
<feature type="compositionally biased region" description="Basic residues" evidence="10">
    <location>
        <begin position="1"/>
        <end position="13"/>
    </location>
</feature>
<dbReference type="PROSITE" id="PS00028">
    <property type="entry name" value="ZINC_FINGER_C2H2_1"/>
    <property type="match status" value="6"/>
</dbReference>
<feature type="region of interest" description="Disordered" evidence="10">
    <location>
        <begin position="2606"/>
        <end position="2626"/>
    </location>
</feature>
<feature type="region of interest" description="Disordered" evidence="10">
    <location>
        <begin position="2002"/>
        <end position="2165"/>
    </location>
</feature>
<dbReference type="Pfam" id="PF00096">
    <property type="entry name" value="zf-C2H2"/>
    <property type="match status" value="3"/>
</dbReference>
<evidence type="ECO:0000256" key="6">
    <source>
        <dbReference type="ARBA" id="ARBA00023015"/>
    </source>
</evidence>
<evidence type="ECO:0000256" key="4">
    <source>
        <dbReference type="ARBA" id="ARBA00022771"/>
    </source>
</evidence>
<keyword evidence="12" id="KW-1185">Reference proteome</keyword>
<evidence type="ECO:0000313" key="13">
    <source>
        <dbReference type="RefSeq" id="XP_022105814.1"/>
    </source>
</evidence>
<comment type="subcellular location">
    <subcellularLocation>
        <location evidence="1">Nucleus</location>
    </subcellularLocation>
</comment>
<feature type="compositionally biased region" description="Basic and acidic residues" evidence="10">
    <location>
        <begin position="1508"/>
        <end position="1519"/>
    </location>
</feature>
<dbReference type="GO" id="GO:0000981">
    <property type="term" value="F:DNA-binding transcription factor activity, RNA polymerase II-specific"/>
    <property type="evidence" value="ECO:0007669"/>
    <property type="project" value="TreeGrafter"/>
</dbReference>
<feature type="region of interest" description="Disordered" evidence="10">
    <location>
        <begin position="1022"/>
        <end position="1052"/>
    </location>
</feature>
<evidence type="ECO:0000256" key="7">
    <source>
        <dbReference type="ARBA" id="ARBA00023163"/>
    </source>
</evidence>
<feature type="domain" description="C2H2-type" evidence="11">
    <location>
        <begin position="401"/>
        <end position="428"/>
    </location>
</feature>
<organism evidence="12 13">
    <name type="scientific">Acanthaster planci</name>
    <name type="common">Crown-of-thorns starfish</name>
    <dbReference type="NCBI Taxonomy" id="133434"/>
    <lineage>
        <taxon>Eukaryota</taxon>
        <taxon>Metazoa</taxon>
        <taxon>Echinodermata</taxon>
        <taxon>Eleutherozoa</taxon>
        <taxon>Asterozoa</taxon>
        <taxon>Asteroidea</taxon>
        <taxon>Valvatacea</taxon>
        <taxon>Valvatida</taxon>
        <taxon>Acanthasteridae</taxon>
        <taxon>Acanthaster</taxon>
    </lineage>
</organism>
<dbReference type="GeneID" id="110987410"/>
<proteinExistence type="predicted"/>
<keyword evidence="6" id="KW-0805">Transcription regulation</keyword>
<dbReference type="InterPro" id="IPR051969">
    <property type="entry name" value="Zinc-finger_DNA-bd_regulators"/>
</dbReference>
<dbReference type="FunFam" id="3.30.160.60:FF:000202">
    <property type="entry name" value="Zinc finger protein 574"/>
    <property type="match status" value="1"/>
</dbReference>
<feature type="domain" description="C2H2-type" evidence="11">
    <location>
        <begin position="1959"/>
        <end position="1988"/>
    </location>
</feature>
<feature type="domain" description="C2H2-type" evidence="11">
    <location>
        <begin position="2674"/>
        <end position="2701"/>
    </location>
</feature>